<evidence type="ECO:0000313" key="2">
    <source>
        <dbReference type="EMBL" id="KAF0740182.1"/>
    </source>
</evidence>
<sequence length="267" mass="29660">MNQATSPSNSPSSSSSSSEALAAERLAKRRARSMISQRKYRANQKASNDQLVHDVRALELMTVTLEARLVVLQERQGVSIMVNAIKEYLALFQHGYHPFGPDSSLTQRQEAFLHRIMSPNVEFMGNVGVVPVLESGATFTSLFSNYQVVTQHIQVLSITDDDVLIEANCTIHVQISATTIQSLFPQLIRRHDNSDILDKLIGKALQLPTRYVFVFNIASRQVIRLDIFASIAAAFVEQLQSIDAACDALQGVMKDEVLLRLQQLGYG</sequence>
<dbReference type="Proteomes" id="UP000481153">
    <property type="component" value="Unassembled WGS sequence"/>
</dbReference>
<accession>A0A6G0XIS5</accession>
<gene>
    <name evidence="2" type="ORF">Ae201684_004414</name>
</gene>
<reference evidence="2 3" key="1">
    <citation type="submission" date="2019-07" db="EMBL/GenBank/DDBJ databases">
        <title>Genomics analysis of Aphanomyces spp. identifies a new class of oomycete effector associated with host adaptation.</title>
        <authorList>
            <person name="Gaulin E."/>
        </authorList>
    </citation>
    <scope>NUCLEOTIDE SEQUENCE [LARGE SCALE GENOMIC DNA]</scope>
    <source>
        <strain evidence="2 3">ATCC 201684</strain>
    </source>
</reference>
<protein>
    <recommendedName>
        <fullName evidence="4">BZIP domain-containing protein</fullName>
    </recommendedName>
</protein>
<comment type="caution">
    <text evidence="2">The sequence shown here is derived from an EMBL/GenBank/DDBJ whole genome shotgun (WGS) entry which is preliminary data.</text>
</comment>
<organism evidence="2 3">
    <name type="scientific">Aphanomyces euteiches</name>
    <dbReference type="NCBI Taxonomy" id="100861"/>
    <lineage>
        <taxon>Eukaryota</taxon>
        <taxon>Sar</taxon>
        <taxon>Stramenopiles</taxon>
        <taxon>Oomycota</taxon>
        <taxon>Saprolegniomycetes</taxon>
        <taxon>Saprolegniales</taxon>
        <taxon>Verrucalvaceae</taxon>
        <taxon>Aphanomyces</taxon>
    </lineage>
</organism>
<dbReference type="VEuPathDB" id="FungiDB:AeMF1_018933"/>
<name>A0A6G0XIS5_9STRA</name>
<evidence type="ECO:0008006" key="4">
    <source>
        <dbReference type="Google" id="ProtNLM"/>
    </source>
</evidence>
<keyword evidence="3" id="KW-1185">Reference proteome</keyword>
<evidence type="ECO:0000256" key="1">
    <source>
        <dbReference type="SAM" id="MobiDB-lite"/>
    </source>
</evidence>
<dbReference type="EMBL" id="VJMJ01000054">
    <property type="protein sequence ID" value="KAF0740182.1"/>
    <property type="molecule type" value="Genomic_DNA"/>
</dbReference>
<evidence type="ECO:0000313" key="3">
    <source>
        <dbReference type="Proteomes" id="UP000481153"/>
    </source>
</evidence>
<proteinExistence type="predicted"/>
<dbReference type="CDD" id="cd14686">
    <property type="entry name" value="bZIP"/>
    <property type="match status" value="1"/>
</dbReference>
<dbReference type="AlphaFoldDB" id="A0A6G0XIS5"/>
<feature type="region of interest" description="Disordered" evidence="1">
    <location>
        <begin position="1"/>
        <end position="23"/>
    </location>
</feature>